<protein>
    <submittedName>
        <fullName evidence="10">Kef-type K+ transport system, predicted NAD-binding component</fullName>
    </submittedName>
</protein>
<dbReference type="KEGG" id="hch:HCH_05852"/>
<dbReference type="InterPro" id="IPR027359">
    <property type="entry name" value="Volt_channel_dom_sf"/>
</dbReference>
<organism evidence="10 11">
    <name type="scientific">Hahella chejuensis (strain KCTC 2396)</name>
    <dbReference type="NCBI Taxonomy" id="349521"/>
    <lineage>
        <taxon>Bacteria</taxon>
        <taxon>Pseudomonadati</taxon>
        <taxon>Pseudomonadota</taxon>
        <taxon>Gammaproteobacteria</taxon>
        <taxon>Oceanospirillales</taxon>
        <taxon>Hahellaceae</taxon>
        <taxon>Hahella</taxon>
    </lineage>
</organism>
<keyword evidence="4" id="KW-1133">Transmembrane helix</keyword>
<evidence type="ECO:0000259" key="9">
    <source>
        <dbReference type="Pfam" id="PF07885"/>
    </source>
</evidence>
<evidence type="ECO:0000256" key="2">
    <source>
        <dbReference type="ARBA" id="ARBA00022448"/>
    </source>
</evidence>
<dbReference type="InterPro" id="IPR013099">
    <property type="entry name" value="K_chnl_dom"/>
</dbReference>
<dbReference type="eggNOG" id="COG1340">
    <property type="taxonomic scope" value="Bacteria"/>
</dbReference>
<keyword evidence="5" id="KW-0406">Ion transport</keyword>
<evidence type="ECO:0000256" key="6">
    <source>
        <dbReference type="ARBA" id="ARBA00023136"/>
    </source>
</evidence>
<dbReference type="STRING" id="349521.HCH_05852"/>
<evidence type="ECO:0000256" key="8">
    <source>
        <dbReference type="SAM" id="Coils"/>
    </source>
</evidence>
<evidence type="ECO:0000256" key="4">
    <source>
        <dbReference type="ARBA" id="ARBA00022989"/>
    </source>
</evidence>
<dbReference type="Pfam" id="PF07885">
    <property type="entry name" value="Ion_trans_2"/>
    <property type="match status" value="1"/>
</dbReference>
<accession>Q2SA22</accession>
<keyword evidence="7" id="KW-0407">Ion channel</keyword>
<feature type="coiled-coil region" evidence="8">
    <location>
        <begin position="235"/>
        <end position="262"/>
    </location>
</feature>
<evidence type="ECO:0000256" key="7">
    <source>
        <dbReference type="ARBA" id="ARBA00023303"/>
    </source>
</evidence>
<keyword evidence="3" id="KW-0812">Transmembrane</keyword>
<dbReference type="GO" id="GO:0008076">
    <property type="term" value="C:voltage-gated potassium channel complex"/>
    <property type="evidence" value="ECO:0007669"/>
    <property type="project" value="InterPro"/>
</dbReference>
<dbReference type="Gene3D" id="1.20.120.350">
    <property type="entry name" value="Voltage-gated potassium channels. Chain C"/>
    <property type="match status" value="1"/>
</dbReference>
<feature type="domain" description="Potassium channel" evidence="9">
    <location>
        <begin position="153"/>
        <end position="223"/>
    </location>
</feature>
<name>Q2SA22_HAHCH</name>
<evidence type="ECO:0000313" key="10">
    <source>
        <dbReference type="EMBL" id="ABC32502.1"/>
    </source>
</evidence>
<evidence type="ECO:0000313" key="11">
    <source>
        <dbReference type="Proteomes" id="UP000000238"/>
    </source>
</evidence>
<dbReference type="GO" id="GO:0005249">
    <property type="term" value="F:voltage-gated potassium channel activity"/>
    <property type="evidence" value="ECO:0007669"/>
    <property type="project" value="InterPro"/>
</dbReference>
<dbReference type="PANTHER" id="PTHR11537:SF254">
    <property type="entry name" value="POTASSIUM VOLTAGE-GATED CHANNEL PROTEIN SHAB"/>
    <property type="match status" value="1"/>
</dbReference>
<proteinExistence type="predicted"/>
<keyword evidence="6" id="KW-0472">Membrane</keyword>
<keyword evidence="11" id="KW-1185">Reference proteome</keyword>
<dbReference type="InterPro" id="IPR028325">
    <property type="entry name" value="VG_K_chnl"/>
</dbReference>
<dbReference type="EMBL" id="CP000155">
    <property type="protein sequence ID" value="ABC32502.1"/>
    <property type="molecule type" value="Genomic_DNA"/>
</dbReference>
<dbReference type="RefSeq" id="WP_011399561.1">
    <property type="nucleotide sequence ID" value="NC_007645.1"/>
</dbReference>
<keyword evidence="8" id="KW-0175">Coiled coil</keyword>
<evidence type="ECO:0000256" key="3">
    <source>
        <dbReference type="ARBA" id="ARBA00022692"/>
    </source>
</evidence>
<gene>
    <name evidence="10" type="ordered locus">HCH_05852</name>
</gene>
<dbReference type="Proteomes" id="UP000000238">
    <property type="component" value="Chromosome"/>
</dbReference>
<reference evidence="10 11" key="1">
    <citation type="journal article" date="2005" name="Nucleic Acids Res.">
        <title>Genomic blueprint of Hahella chejuensis, a marine microbe producing an algicidal agent.</title>
        <authorList>
            <person name="Jeong H."/>
            <person name="Yim J.H."/>
            <person name="Lee C."/>
            <person name="Choi S.-H."/>
            <person name="Park Y.K."/>
            <person name="Yoon S.H."/>
            <person name="Hur C.-G."/>
            <person name="Kang H.-Y."/>
            <person name="Kim D."/>
            <person name="Lee H.H."/>
            <person name="Park K.H."/>
            <person name="Park S.-H."/>
            <person name="Park H.-S."/>
            <person name="Lee H.K."/>
            <person name="Oh T.K."/>
            <person name="Kim J.F."/>
        </authorList>
    </citation>
    <scope>NUCLEOTIDE SEQUENCE [LARGE SCALE GENOMIC DNA]</scope>
    <source>
        <strain evidence="10 11">KCTC 2396</strain>
    </source>
</reference>
<sequence length="285" mass="32437">MSLSDRLPIVTGLAGVSVTENSRARFWGQILEWPMMMLAIWIIIEWYLQANDELSGEALLITDWLIWLFFIVETLLLTALVDKKTYYLRNNWVNLIIILFGCPLIWWFSPLAGALRTLRLLVMFSLLLQISGTARRLLSRHNLGNTLFIGFIVIIMAGFIIAGLDPAIETPWDGVWWAWVTVTTVGYGDIVPTSTVGRLFASFLILLGMALFSLLTAGFSAFFVSQDEKDQVRRDLEILNKLNDLEMKMERLERHLTVLAEEVNVKNNGRPDATEDLDTRETPDV</sequence>
<keyword evidence="2" id="KW-0813">Transport</keyword>
<comment type="subcellular location">
    <subcellularLocation>
        <location evidence="1">Membrane</location>
        <topology evidence="1">Multi-pass membrane protein</topology>
    </subcellularLocation>
</comment>
<evidence type="ECO:0000256" key="5">
    <source>
        <dbReference type="ARBA" id="ARBA00023065"/>
    </source>
</evidence>
<dbReference type="OrthoDB" id="9813518at2"/>
<dbReference type="PANTHER" id="PTHR11537">
    <property type="entry name" value="VOLTAGE-GATED POTASSIUM CHANNEL"/>
    <property type="match status" value="1"/>
</dbReference>
<evidence type="ECO:0000256" key="1">
    <source>
        <dbReference type="ARBA" id="ARBA00004141"/>
    </source>
</evidence>
<dbReference type="Gene3D" id="1.10.287.70">
    <property type="match status" value="1"/>
</dbReference>
<dbReference type="AlphaFoldDB" id="Q2SA22"/>
<dbReference type="HOGENOM" id="CLU_011722_6_0_6"/>
<dbReference type="SUPFAM" id="SSF81324">
    <property type="entry name" value="Voltage-gated potassium channels"/>
    <property type="match status" value="1"/>
</dbReference>
<dbReference type="GO" id="GO:0001508">
    <property type="term" value="P:action potential"/>
    <property type="evidence" value="ECO:0007669"/>
    <property type="project" value="TreeGrafter"/>
</dbReference>